<protein>
    <submittedName>
        <fullName evidence="1">Uncharacterized protein</fullName>
    </submittedName>
</protein>
<reference evidence="1" key="2">
    <citation type="journal article" date="2017" name="Nat. Commun.">
        <title>Single-virus genomics reveals hidden cosmopolitan and abundant viruses.</title>
        <authorList>
            <person name="Martinez-Hernandez F."/>
            <person name="Fornas O."/>
            <person name="Lluesma Gomez M."/>
            <person name="Bolduc B."/>
            <person name="de la Cruz Pena M.J."/>
            <person name="Martinez J.M."/>
            <person name="Anton J."/>
            <person name="Gasol J.M."/>
            <person name="Rosselli R."/>
            <person name="Rodriguez-Valera F."/>
            <person name="Sullivan M.B."/>
            <person name="Acinas S.G."/>
            <person name="Martinez-Garcia M."/>
        </authorList>
    </citation>
    <scope>NUCLEOTIDE SEQUENCE</scope>
</reference>
<organism evidence="1">
    <name type="scientific">uncultured virus</name>
    <dbReference type="NCBI Taxonomy" id="340016"/>
    <lineage>
        <taxon>Viruses</taxon>
        <taxon>environmental samples</taxon>
    </lineage>
</organism>
<name>A0A218MKX6_9VIRU</name>
<accession>A0A218MKX6</accession>
<sequence length="75" mass="8676">MKILTKFTTWFSRRVDQNRLKGHEFGVVRFGPDRLPMVPFKHPHIGKVKLFYVDAEVRDRLAPDPEPVGVENAST</sequence>
<reference evidence="1" key="1">
    <citation type="submission" date="2016-10" db="EMBL/GenBank/DDBJ databases">
        <authorList>
            <person name="Varghese N."/>
        </authorList>
    </citation>
    <scope>NUCLEOTIDE SEQUENCE</scope>
</reference>
<proteinExistence type="predicted"/>
<evidence type="ECO:0000313" key="1">
    <source>
        <dbReference type="EMBL" id="ASE99933.1"/>
    </source>
</evidence>
<dbReference type="EMBL" id="KY052807">
    <property type="protein sequence ID" value="ASE99933.1"/>
    <property type="molecule type" value="Genomic_DNA"/>
</dbReference>